<accession>A0AAD4GFR8</accession>
<feature type="region of interest" description="Disordered" evidence="1">
    <location>
        <begin position="123"/>
        <end position="149"/>
    </location>
</feature>
<evidence type="ECO:0000313" key="3">
    <source>
        <dbReference type="Proteomes" id="UP001194468"/>
    </source>
</evidence>
<feature type="region of interest" description="Disordered" evidence="1">
    <location>
        <begin position="1"/>
        <end position="23"/>
    </location>
</feature>
<gene>
    <name evidence="2" type="ORF">L210DRAFT_3645388</name>
</gene>
<comment type="caution">
    <text evidence="2">The sequence shown here is derived from an EMBL/GenBank/DDBJ whole genome shotgun (WGS) entry which is preliminary data.</text>
</comment>
<evidence type="ECO:0000256" key="1">
    <source>
        <dbReference type="SAM" id="MobiDB-lite"/>
    </source>
</evidence>
<evidence type="ECO:0000313" key="2">
    <source>
        <dbReference type="EMBL" id="KAF8440225.1"/>
    </source>
</evidence>
<keyword evidence="3" id="KW-1185">Reference proteome</keyword>
<name>A0AAD4GFR8_BOLED</name>
<dbReference type="Proteomes" id="UP001194468">
    <property type="component" value="Unassembled WGS sequence"/>
</dbReference>
<sequence>MKAASRNDKPVVNAPVADNAGSRVLPLSDLPDPSNCYAGLIQAHAPLVRMKVVIPDVLDSQGRAITPGECESKIKDGQVIEVEVYLKLWNQQRQQSLSNLPAGPKVHEMSTLPFIYKSSYYATQPSNKKRPNPAGDDDSRENNEASPSK</sequence>
<dbReference type="AlphaFoldDB" id="A0AAD4GFR8"/>
<proteinExistence type="predicted"/>
<reference evidence="2" key="1">
    <citation type="submission" date="2019-10" db="EMBL/GenBank/DDBJ databases">
        <authorList>
            <consortium name="DOE Joint Genome Institute"/>
            <person name="Kuo A."/>
            <person name="Miyauchi S."/>
            <person name="Kiss E."/>
            <person name="Drula E."/>
            <person name="Kohler A."/>
            <person name="Sanchez-Garcia M."/>
            <person name="Andreopoulos B."/>
            <person name="Barry K.W."/>
            <person name="Bonito G."/>
            <person name="Buee M."/>
            <person name="Carver A."/>
            <person name="Chen C."/>
            <person name="Cichocki N."/>
            <person name="Clum A."/>
            <person name="Culley D."/>
            <person name="Crous P.W."/>
            <person name="Fauchery L."/>
            <person name="Girlanda M."/>
            <person name="Hayes R."/>
            <person name="Keri Z."/>
            <person name="LaButti K."/>
            <person name="Lipzen A."/>
            <person name="Lombard V."/>
            <person name="Magnuson J."/>
            <person name="Maillard F."/>
            <person name="Morin E."/>
            <person name="Murat C."/>
            <person name="Nolan M."/>
            <person name="Ohm R."/>
            <person name="Pangilinan J."/>
            <person name="Pereira M."/>
            <person name="Perotto S."/>
            <person name="Peter M."/>
            <person name="Riley R."/>
            <person name="Sitrit Y."/>
            <person name="Stielow B."/>
            <person name="Szollosi G."/>
            <person name="Zifcakova L."/>
            <person name="Stursova M."/>
            <person name="Spatafora J.W."/>
            <person name="Tedersoo L."/>
            <person name="Vaario L.-M."/>
            <person name="Yamada A."/>
            <person name="Yan M."/>
            <person name="Wang P."/>
            <person name="Xu J."/>
            <person name="Bruns T."/>
            <person name="Baldrian P."/>
            <person name="Vilgalys R."/>
            <person name="Henrissat B."/>
            <person name="Grigoriev I.V."/>
            <person name="Hibbett D."/>
            <person name="Nagy L.G."/>
            <person name="Martin F.M."/>
        </authorList>
    </citation>
    <scope>NUCLEOTIDE SEQUENCE</scope>
    <source>
        <strain evidence="2">BED1</strain>
    </source>
</reference>
<organism evidence="2 3">
    <name type="scientific">Boletus edulis BED1</name>
    <dbReference type="NCBI Taxonomy" id="1328754"/>
    <lineage>
        <taxon>Eukaryota</taxon>
        <taxon>Fungi</taxon>
        <taxon>Dikarya</taxon>
        <taxon>Basidiomycota</taxon>
        <taxon>Agaricomycotina</taxon>
        <taxon>Agaricomycetes</taxon>
        <taxon>Agaricomycetidae</taxon>
        <taxon>Boletales</taxon>
        <taxon>Boletineae</taxon>
        <taxon>Boletaceae</taxon>
        <taxon>Boletoideae</taxon>
        <taxon>Boletus</taxon>
    </lineage>
</organism>
<reference evidence="2" key="2">
    <citation type="journal article" date="2020" name="Nat. Commun.">
        <title>Large-scale genome sequencing of mycorrhizal fungi provides insights into the early evolution of symbiotic traits.</title>
        <authorList>
            <person name="Miyauchi S."/>
            <person name="Kiss E."/>
            <person name="Kuo A."/>
            <person name="Drula E."/>
            <person name="Kohler A."/>
            <person name="Sanchez-Garcia M."/>
            <person name="Morin E."/>
            <person name="Andreopoulos B."/>
            <person name="Barry K.W."/>
            <person name="Bonito G."/>
            <person name="Buee M."/>
            <person name="Carver A."/>
            <person name="Chen C."/>
            <person name="Cichocki N."/>
            <person name="Clum A."/>
            <person name="Culley D."/>
            <person name="Crous P.W."/>
            <person name="Fauchery L."/>
            <person name="Girlanda M."/>
            <person name="Hayes R.D."/>
            <person name="Keri Z."/>
            <person name="LaButti K."/>
            <person name="Lipzen A."/>
            <person name="Lombard V."/>
            <person name="Magnuson J."/>
            <person name="Maillard F."/>
            <person name="Murat C."/>
            <person name="Nolan M."/>
            <person name="Ohm R.A."/>
            <person name="Pangilinan J."/>
            <person name="Pereira M.F."/>
            <person name="Perotto S."/>
            <person name="Peter M."/>
            <person name="Pfister S."/>
            <person name="Riley R."/>
            <person name="Sitrit Y."/>
            <person name="Stielow J.B."/>
            <person name="Szollosi G."/>
            <person name="Zifcakova L."/>
            <person name="Stursova M."/>
            <person name="Spatafora J.W."/>
            <person name="Tedersoo L."/>
            <person name="Vaario L.M."/>
            <person name="Yamada A."/>
            <person name="Yan M."/>
            <person name="Wang P."/>
            <person name="Xu J."/>
            <person name="Bruns T."/>
            <person name="Baldrian P."/>
            <person name="Vilgalys R."/>
            <person name="Dunand C."/>
            <person name="Henrissat B."/>
            <person name="Grigoriev I.V."/>
            <person name="Hibbett D."/>
            <person name="Nagy L.G."/>
            <person name="Martin F.M."/>
        </authorList>
    </citation>
    <scope>NUCLEOTIDE SEQUENCE</scope>
    <source>
        <strain evidence="2">BED1</strain>
    </source>
</reference>
<dbReference type="EMBL" id="WHUW01000012">
    <property type="protein sequence ID" value="KAF8440225.1"/>
    <property type="molecule type" value="Genomic_DNA"/>
</dbReference>
<protein>
    <submittedName>
        <fullName evidence="2">Uncharacterized protein</fullName>
    </submittedName>
</protein>